<dbReference type="NCBIfam" id="TIGR00442">
    <property type="entry name" value="hisS"/>
    <property type="match status" value="1"/>
</dbReference>
<evidence type="ECO:0000313" key="12">
    <source>
        <dbReference type="Proteomes" id="UP000583944"/>
    </source>
</evidence>
<dbReference type="InterPro" id="IPR036621">
    <property type="entry name" value="Anticodon-bd_dom_sf"/>
</dbReference>
<keyword evidence="3" id="KW-0436">Ligase</keyword>
<dbReference type="Pfam" id="PF03129">
    <property type="entry name" value="HGTP_anticodon"/>
    <property type="match status" value="1"/>
</dbReference>
<dbReference type="GO" id="GO:0006427">
    <property type="term" value="P:histidyl-tRNA aminoacylation"/>
    <property type="evidence" value="ECO:0007669"/>
    <property type="project" value="InterPro"/>
</dbReference>
<dbReference type="InterPro" id="IPR045864">
    <property type="entry name" value="aa-tRNA-synth_II/BPL/LPL"/>
</dbReference>
<dbReference type="SUPFAM" id="SSF52954">
    <property type="entry name" value="Class II aaRS ABD-related"/>
    <property type="match status" value="1"/>
</dbReference>
<evidence type="ECO:0000256" key="6">
    <source>
        <dbReference type="ARBA" id="ARBA00022917"/>
    </source>
</evidence>
<keyword evidence="5" id="KW-0067">ATP-binding</keyword>
<evidence type="ECO:0000256" key="4">
    <source>
        <dbReference type="ARBA" id="ARBA00022741"/>
    </source>
</evidence>
<dbReference type="PROSITE" id="PS50862">
    <property type="entry name" value="AA_TRNA_LIGASE_II"/>
    <property type="match status" value="1"/>
</dbReference>
<dbReference type="FunFam" id="3.30.930.10:FF:000054">
    <property type="entry name" value="Histidine--tRNA ligase chloroplastic/mitochondrial"/>
    <property type="match status" value="1"/>
</dbReference>
<organism evidence="11 12">
    <name type="scientific">Trypanosoma cruzi</name>
    <dbReference type="NCBI Taxonomy" id="5693"/>
    <lineage>
        <taxon>Eukaryota</taxon>
        <taxon>Discoba</taxon>
        <taxon>Euglenozoa</taxon>
        <taxon>Kinetoplastea</taxon>
        <taxon>Metakinetoplastina</taxon>
        <taxon>Trypanosomatida</taxon>
        <taxon>Trypanosomatidae</taxon>
        <taxon>Trypanosoma</taxon>
        <taxon>Schizotrypanum</taxon>
    </lineage>
</organism>
<evidence type="ECO:0000259" key="10">
    <source>
        <dbReference type="PROSITE" id="PS50862"/>
    </source>
</evidence>
<evidence type="ECO:0000256" key="9">
    <source>
        <dbReference type="ARBA" id="ARBA00047639"/>
    </source>
</evidence>
<gene>
    <name evidence="11" type="ORF">ECC02_000129</name>
</gene>
<dbReference type="Gene3D" id="3.30.930.10">
    <property type="entry name" value="Bira Bifunctional Protein, Domain 2"/>
    <property type="match status" value="1"/>
</dbReference>
<keyword evidence="4" id="KW-0547">Nucleotide-binding</keyword>
<comment type="similarity">
    <text evidence="1">Belongs to the class-II aminoacyl-tRNA synthetase family.</text>
</comment>
<reference evidence="11 12" key="1">
    <citation type="journal article" date="2019" name="Genome Biol. Evol.">
        <title>Nanopore Sequencing Significantly Improves Genome Assembly of the Protozoan Parasite Trypanosoma cruzi.</title>
        <authorList>
            <person name="Diaz-Viraque F."/>
            <person name="Pita S."/>
            <person name="Greif G."/>
            <person name="de Souza R.C.M."/>
            <person name="Iraola G."/>
            <person name="Robello C."/>
        </authorList>
    </citation>
    <scope>NUCLEOTIDE SEQUENCE [LARGE SCALE GENOMIC DNA]</scope>
    <source>
        <strain evidence="11 12">Berenice</strain>
    </source>
</reference>
<dbReference type="AlphaFoldDB" id="A0A7J6YLF3"/>
<comment type="catalytic activity">
    <reaction evidence="9">
        <text>tRNA(His) + L-histidine + ATP = L-histidyl-tRNA(His) + AMP + diphosphate + H(+)</text>
        <dbReference type="Rhea" id="RHEA:17313"/>
        <dbReference type="Rhea" id="RHEA-COMP:9665"/>
        <dbReference type="Rhea" id="RHEA-COMP:9689"/>
        <dbReference type="ChEBI" id="CHEBI:15378"/>
        <dbReference type="ChEBI" id="CHEBI:30616"/>
        <dbReference type="ChEBI" id="CHEBI:33019"/>
        <dbReference type="ChEBI" id="CHEBI:57595"/>
        <dbReference type="ChEBI" id="CHEBI:78442"/>
        <dbReference type="ChEBI" id="CHEBI:78527"/>
        <dbReference type="ChEBI" id="CHEBI:456215"/>
        <dbReference type="EC" id="6.1.1.21"/>
    </reaction>
</comment>
<dbReference type="CDD" id="cd00773">
    <property type="entry name" value="HisRS-like_core"/>
    <property type="match status" value="1"/>
</dbReference>
<dbReference type="PANTHER" id="PTHR43707">
    <property type="entry name" value="HISTIDYL-TRNA SYNTHETASE"/>
    <property type="match status" value="1"/>
</dbReference>
<dbReference type="EMBL" id="JABDHM010000001">
    <property type="protein sequence ID" value="KAF5226628.1"/>
    <property type="molecule type" value="Genomic_DNA"/>
</dbReference>
<dbReference type="InterPro" id="IPR015807">
    <property type="entry name" value="His-tRNA-ligase"/>
</dbReference>
<accession>A0A7J6YLF3</accession>
<name>A0A7J6YLF3_TRYCR</name>
<evidence type="ECO:0000256" key="3">
    <source>
        <dbReference type="ARBA" id="ARBA00022598"/>
    </source>
</evidence>
<sequence length="548" mass="61862">MGCGVFTNFFFFLDVLPFFPHQTLLLFSFFFPSFFYTSVNLEGTSFFESFFLCLPWFLEKTRAFRFFLRGMSQSVENNALLAEIAQLRLLLAEKEALVANDDTGSVVKKPKKKSQKNMVETEPVQGCRDFPPEAMRCRRHLFDVFHATAKTFGFEEYDAPVLESEELYIRKAGEEITEQMFNFITKGGHRVALRPEMTPSLARLLLGKGRSLLLPAKWYSIPQCWRYEAITRGRRREHYQWNMDIVGVKSVSAEVELVCAACWAMRSLGLSSKDVGIKVNSRKVLQTVVEQAGVTSDKFAPVCVIVDKMEKIPREEVEAQLAVLGLEPTVVDAITTTLSLKSIDEIAQRVGEEHEAVKELRQFFEQVEAYGYGDWVLFDASVVRGLAYYTGIVFEGFDREGKFRALCGGGRYDNLLTTYGSPTPIPCAGFGFGDCVIVELLQEKRLLPDIPHVVDDVVIPFDESMRPHALAVLRRLRDAGRSADIILDKKKVVQAFNYADRVGAVRAVLVAPEEWERGEVQVKMLREGTGKEEGGAERGFAVPLDRLV</sequence>
<dbReference type="PANTHER" id="PTHR43707:SF1">
    <property type="entry name" value="HISTIDINE--TRNA LIGASE, MITOCHONDRIAL-RELATED"/>
    <property type="match status" value="1"/>
</dbReference>
<dbReference type="InterPro" id="IPR004516">
    <property type="entry name" value="HisRS/HisZ"/>
</dbReference>
<keyword evidence="7 11" id="KW-0030">Aminoacyl-tRNA synthetase</keyword>
<evidence type="ECO:0000313" key="11">
    <source>
        <dbReference type="EMBL" id="KAF5226628.1"/>
    </source>
</evidence>
<evidence type="ECO:0000256" key="1">
    <source>
        <dbReference type="ARBA" id="ARBA00008226"/>
    </source>
</evidence>
<dbReference type="InterPro" id="IPR004154">
    <property type="entry name" value="Anticodon-bd"/>
</dbReference>
<protein>
    <recommendedName>
        <fullName evidence="2">histidine--tRNA ligase</fullName>
        <ecNumber evidence="2">6.1.1.21</ecNumber>
    </recommendedName>
    <alternativeName>
        <fullName evidence="8">Histidyl-tRNA synthetase</fullName>
    </alternativeName>
</protein>
<proteinExistence type="inferred from homology"/>
<dbReference type="InterPro" id="IPR041715">
    <property type="entry name" value="HisRS-like_core"/>
</dbReference>
<feature type="domain" description="Aminoacyl-transfer RNA synthetases class-II family profile" evidence="10">
    <location>
        <begin position="139"/>
        <end position="448"/>
    </location>
</feature>
<comment type="caution">
    <text evidence="11">The sequence shown here is derived from an EMBL/GenBank/DDBJ whole genome shotgun (WGS) entry which is preliminary data.</text>
</comment>
<evidence type="ECO:0000256" key="2">
    <source>
        <dbReference type="ARBA" id="ARBA00012815"/>
    </source>
</evidence>
<dbReference type="VEuPathDB" id="TriTrypDB:BCY84_00867"/>
<evidence type="ECO:0000256" key="7">
    <source>
        <dbReference type="ARBA" id="ARBA00023146"/>
    </source>
</evidence>
<dbReference type="Gene3D" id="3.40.50.800">
    <property type="entry name" value="Anticodon-binding domain"/>
    <property type="match status" value="1"/>
</dbReference>
<dbReference type="EC" id="6.1.1.21" evidence="2"/>
<dbReference type="GO" id="GO:0004821">
    <property type="term" value="F:histidine-tRNA ligase activity"/>
    <property type="evidence" value="ECO:0007669"/>
    <property type="project" value="UniProtKB-EC"/>
</dbReference>
<dbReference type="SUPFAM" id="SSF55681">
    <property type="entry name" value="Class II aaRS and biotin synthetases"/>
    <property type="match status" value="1"/>
</dbReference>
<dbReference type="Proteomes" id="UP000583944">
    <property type="component" value="Unassembled WGS sequence"/>
</dbReference>
<evidence type="ECO:0000256" key="8">
    <source>
        <dbReference type="ARBA" id="ARBA00030619"/>
    </source>
</evidence>
<dbReference type="GO" id="GO:0005737">
    <property type="term" value="C:cytoplasm"/>
    <property type="evidence" value="ECO:0007669"/>
    <property type="project" value="InterPro"/>
</dbReference>
<dbReference type="InterPro" id="IPR006195">
    <property type="entry name" value="aa-tRNA-synth_II"/>
</dbReference>
<dbReference type="VEuPathDB" id="TriTrypDB:ECC02_000129"/>
<keyword evidence="6" id="KW-0648">Protein biosynthesis</keyword>
<dbReference type="FunFam" id="3.40.50.800:FF:000082">
    <property type="entry name" value="Histidyl-tRNA synthetase, putative"/>
    <property type="match status" value="1"/>
</dbReference>
<evidence type="ECO:0000256" key="5">
    <source>
        <dbReference type="ARBA" id="ARBA00022840"/>
    </source>
</evidence>
<dbReference type="Pfam" id="PF13393">
    <property type="entry name" value="tRNA-synt_His"/>
    <property type="match status" value="1"/>
</dbReference>
<dbReference type="GO" id="GO:0005524">
    <property type="term" value="F:ATP binding"/>
    <property type="evidence" value="ECO:0007669"/>
    <property type="project" value="UniProtKB-KW"/>
</dbReference>